<evidence type="ECO:0000256" key="2">
    <source>
        <dbReference type="ARBA" id="ARBA00022475"/>
    </source>
</evidence>
<keyword evidence="3" id="KW-0597">Phosphoprotein</keyword>
<feature type="compositionally biased region" description="Low complexity" evidence="7">
    <location>
        <begin position="230"/>
        <end position="241"/>
    </location>
</feature>
<evidence type="ECO:0000313" key="11">
    <source>
        <dbReference type="Proteomes" id="UP000250006"/>
    </source>
</evidence>
<organism evidence="10 11">
    <name type="scientific">Actinomyces bovis</name>
    <dbReference type="NCBI Taxonomy" id="1658"/>
    <lineage>
        <taxon>Bacteria</taxon>
        <taxon>Bacillati</taxon>
        <taxon>Actinomycetota</taxon>
        <taxon>Actinomycetes</taxon>
        <taxon>Actinomycetales</taxon>
        <taxon>Actinomycetaceae</taxon>
        <taxon>Actinomyces</taxon>
    </lineage>
</organism>
<feature type="transmembrane region" description="Helical" evidence="8">
    <location>
        <begin position="66"/>
        <end position="87"/>
    </location>
</feature>
<dbReference type="Pfam" id="PF06271">
    <property type="entry name" value="RDD"/>
    <property type="match status" value="1"/>
</dbReference>
<dbReference type="CDD" id="cd00060">
    <property type="entry name" value="FHA"/>
    <property type="match status" value="1"/>
</dbReference>
<evidence type="ECO:0000256" key="1">
    <source>
        <dbReference type="ARBA" id="ARBA00004651"/>
    </source>
</evidence>
<dbReference type="RefSeq" id="WP_111835890.1">
    <property type="nucleotide sequence ID" value="NZ_UAPQ01000001.1"/>
</dbReference>
<feature type="compositionally biased region" description="Low complexity" evidence="7">
    <location>
        <begin position="262"/>
        <end position="278"/>
    </location>
</feature>
<evidence type="ECO:0000256" key="8">
    <source>
        <dbReference type="SAM" id="Phobius"/>
    </source>
</evidence>
<evidence type="ECO:0000256" key="5">
    <source>
        <dbReference type="ARBA" id="ARBA00022989"/>
    </source>
</evidence>
<feature type="domain" description="FHA" evidence="9">
    <location>
        <begin position="324"/>
        <end position="378"/>
    </location>
</feature>
<keyword evidence="4 8" id="KW-0812">Transmembrane</keyword>
<dbReference type="InterPro" id="IPR051791">
    <property type="entry name" value="Pra-immunoreactive"/>
</dbReference>
<dbReference type="InterPro" id="IPR000253">
    <property type="entry name" value="FHA_dom"/>
</dbReference>
<proteinExistence type="predicted"/>
<keyword evidence="6 8" id="KW-0472">Membrane</keyword>
<dbReference type="PANTHER" id="PTHR36115">
    <property type="entry name" value="PROLINE-RICH ANTIGEN HOMOLOG-RELATED"/>
    <property type="match status" value="1"/>
</dbReference>
<keyword evidence="2" id="KW-1003">Cell membrane</keyword>
<evidence type="ECO:0000313" key="10">
    <source>
        <dbReference type="EMBL" id="SPT52958.1"/>
    </source>
</evidence>
<dbReference type="SUPFAM" id="SSF49879">
    <property type="entry name" value="SMAD/FHA domain"/>
    <property type="match status" value="1"/>
</dbReference>
<dbReference type="PROSITE" id="PS50006">
    <property type="entry name" value="FHA_DOMAIN"/>
    <property type="match status" value="1"/>
</dbReference>
<keyword evidence="5 8" id="KW-1133">Transmembrane helix</keyword>
<evidence type="ECO:0000256" key="6">
    <source>
        <dbReference type="ARBA" id="ARBA00023136"/>
    </source>
</evidence>
<comment type="subcellular location">
    <subcellularLocation>
        <location evidence="1">Cell membrane</location>
        <topology evidence="1">Multi-pass membrane protein</topology>
    </subcellularLocation>
</comment>
<comment type="caution">
    <text evidence="10">The sequence shown here is derived from an EMBL/GenBank/DDBJ whole genome shotgun (WGS) entry which is preliminary data.</text>
</comment>
<sequence length="413" mass="42038">MARRKSAAPTPLDGTVAASPGKRLGALLLDGLIMTIVLGAVTAAAWAGIIRQLLAGTKPERVDATLLPVPGLVALALSLAYIIWLWFKGQTPGYALLATRMVNRDTAGSPCGRSLIWYILAGLIGSATLGIATLVILLRPDGQGRNWYDRTAGVVVLDLRAGRDPLAKKLPEAEPAAKDVDPDEALGATITVQAPGMIRGIPMPASQTAPAPTDSPMFAPTSSVTPMPDSSATPGASTSAGAGLAATEGIITAVPWSTGGESPVATPEPTAPAAAAAAPAVTSAPSVPAPSAAPSTTPGPTVAPLQLVLRVDTGQQLVLGEGRTVLGREPEARGQWAGAVTMAVSDPELSISKSHLGVLLTAESVTLLDLGSTNGSKMLMPDGAELELDPKEAALLLEGAMIRMGERLIAVER</sequence>
<evidence type="ECO:0000256" key="7">
    <source>
        <dbReference type="SAM" id="MobiDB-lite"/>
    </source>
</evidence>
<evidence type="ECO:0000256" key="3">
    <source>
        <dbReference type="ARBA" id="ARBA00022553"/>
    </source>
</evidence>
<dbReference type="Proteomes" id="UP000250006">
    <property type="component" value="Unassembled WGS sequence"/>
</dbReference>
<feature type="transmembrane region" description="Helical" evidence="8">
    <location>
        <begin position="115"/>
        <end position="138"/>
    </location>
</feature>
<gene>
    <name evidence="10" type="ORF">NCTC11535_00612</name>
</gene>
<protein>
    <submittedName>
        <fullName evidence="10">RDD family</fullName>
    </submittedName>
</protein>
<name>A0ABY1VMA6_9ACTO</name>
<evidence type="ECO:0000256" key="4">
    <source>
        <dbReference type="ARBA" id="ARBA00022692"/>
    </source>
</evidence>
<keyword evidence="11" id="KW-1185">Reference proteome</keyword>
<evidence type="ECO:0000259" key="9">
    <source>
        <dbReference type="PROSITE" id="PS50006"/>
    </source>
</evidence>
<dbReference type="EMBL" id="UAPQ01000001">
    <property type="protein sequence ID" value="SPT52958.1"/>
    <property type="molecule type" value="Genomic_DNA"/>
</dbReference>
<accession>A0ABY1VMA6</accession>
<feature type="region of interest" description="Disordered" evidence="7">
    <location>
        <begin position="258"/>
        <end position="278"/>
    </location>
</feature>
<reference evidence="10 11" key="1">
    <citation type="submission" date="2018-06" db="EMBL/GenBank/DDBJ databases">
        <authorList>
            <consortium name="Pathogen Informatics"/>
            <person name="Doyle S."/>
        </authorList>
    </citation>
    <scope>NUCLEOTIDE SEQUENCE [LARGE SCALE GENOMIC DNA]</scope>
    <source>
        <strain evidence="10 11">NCTC11535</strain>
    </source>
</reference>
<dbReference type="PANTHER" id="PTHR36115:SF4">
    <property type="entry name" value="MEMBRANE PROTEIN"/>
    <property type="match status" value="1"/>
</dbReference>
<dbReference type="InterPro" id="IPR008984">
    <property type="entry name" value="SMAD_FHA_dom_sf"/>
</dbReference>
<dbReference type="InterPro" id="IPR010432">
    <property type="entry name" value="RDD"/>
</dbReference>
<feature type="transmembrane region" description="Helical" evidence="8">
    <location>
        <begin position="32"/>
        <end position="54"/>
    </location>
</feature>
<dbReference type="Gene3D" id="2.60.200.20">
    <property type="match status" value="1"/>
</dbReference>
<feature type="region of interest" description="Disordered" evidence="7">
    <location>
        <begin position="205"/>
        <end position="241"/>
    </location>
</feature>